<feature type="transmembrane region" description="Helical" evidence="6">
    <location>
        <begin position="227"/>
        <end position="244"/>
    </location>
</feature>
<dbReference type="Gene3D" id="1.20.1250.20">
    <property type="entry name" value="MFS general substrate transporter like domains"/>
    <property type="match status" value="2"/>
</dbReference>
<dbReference type="RefSeq" id="WP_183721747.1">
    <property type="nucleotide sequence ID" value="NZ_JACHGO010000008.1"/>
</dbReference>
<evidence type="ECO:0000256" key="6">
    <source>
        <dbReference type="SAM" id="Phobius"/>
    </source>
</evidence>
<evidence type="ECO:0000256" key="5">
    <source>
        <dbReference type="ARBA" id="ARBA00023136"/>
    </source>
</evidence>
<keyword evidence="5 6" id="KW-0472">Membrane</keyword>
<sequence length="467" mass="49379">MSAYVEKGHGLLLVAVCGGLFCMPFMMAGVSAVLPLLGEELHATARELGLIGAAYALGLAMFQLGGGSMGDIWGYRRVFLWGAALFALTGAAQGFVPSVDLLLPLRFLQGVGGAILNACGLALLASAAPEGRRAVYLGFSSASISAGVACGPAVAGILADSLGWRWLFWGNALLALAVLCLMNFFVQFERRPTPDRAFDWKGCSLYGLGMTALTCGASLLADRPLPAWGLLAAFGVLLAAFCLYEWSAKAPLLDLRLLGRSKIFALSALASLVNYASLSGLVVFFSLYLHYGLGMSVREAGFFLALQSAVQVLATPLAARLCLKVKPGWVSGIGVFLCGQGVLAATLLRLDSSIWLFVAVQSLLGIGISFFAMPNTTIMFGSAGPDHVGQASGLNGAVRTGGQLFNLVLITLTMSFFLHGQSVRRETVDSFMSAMHLDLKIFGLLNTLALICILVRYHIFRKVRSAA</sequence>
<dbReference type="Pfam" id="PF07690">
    <property type="entry name" value="MFS_1"/>
    <property type="match status" value="1"/>
</dbReference>
<evidence type="ECO:0000256" key="1">
    <source>
        <dbReference type="ARBA" id="ARBA00004141"/>
    </source>
</evidence>
<feature type="transmembrane region" description="Helical" evidence="6">
    <location>
        <begin position="12"/>
        <end position="36"/>
    </location>
</feature>
<reference evidence="8 9" key="1">
    <citation type="submission" date="2020-08" db="EMBL/GenBank/DDBJ databases">
        <title>Genomic Encyclopedia of Type Strains, Phase IV (KMG-IV): sequencing the most valuable type-strain genomes for metagenomic binning, comparative biology and taxonomic classification.</title>
        <authorList>
            <person name="Goeker M."/>
        </authorList>
    </citation>
    <scope>NUCLEOTIDE SEQUENCE [LARGE SCALE GENOMIC DNA]</scope>
    <source>
        <strain evidence="8 9">DSM 11275</strain>
    </source>
</reference>
<evidence type="ECO:0000256" key="4">
    <source>
        <dbReference type="ARBA" id="ARBA00022989"/>
    </source>
</evidence>
<feature type="transmembrane region" description="Helical" evidence="6">
    <location>
        <begin position="300"/>
        <end position="322"/>
    </location>
</feature>
<feature type="transmembrane region" description="Helical" evidence="6">
    <location>
        <begin position="441"/>
        <end position="459"/>
    </location>
</feature>
<dbReference type="SUPFAM" id="SSF103473">
    <property type="entry name" value="MFS general substrate transporter"/>
    <property type="match status" value="1"/>
</dbReference>
<feature type="transmembrane region" description="Helical" evidence="6">
    <location>
        <begin position="166"/>
        <end position="186"/>
    </location>
</feature>
<feature type="transmembrane region" description="Helical" evidence="6">
    <location>
        <begin position="134"/>
        <end position="154"/>
    </location>
</feature>
<evidence type="ECO:0000313" key="9">
    <source>
        <dbReference type="Proteomes" id="UP000539075"/>
    </source>
</evidence>
<feature type="transmembrane region" description="Helical" evidence="6">
    <location>
        <begin position="78"/>
        <end position="95"/>
    </location>
</feature>
<evidence type="ECO:0000313" key="8">
    <source>
        <dbReference type="EMBL" id="MBB5144558.1"/>
    </source>
</evidence>
<dbReference type="InterPro" id="IPR036259">
    <property type="entry name" value="MFS_trans_sf"/>
</dbReference>
<evidence type="ECO:0000259" key="7">
    <source>
        <dbReference type="PROSITE" id="PS50850"/>
    </source>
</evidence>
<keyword evidence="4 6" id="KW-1133">Transmembrane helix</keyword>
<dbReference type="EMBL" id="JACHGO010000008">
    <property type="protein sequence ID" value="MBB5144558.1"/>
    <property type="molecule type" value="Genomic_DNA"/>
</dbReference>
<dbReference type="GO" id="GO:0016020">
    <property type="term" value="C:membrane"/>
    <property type="evidence" value="ECO:0007669"/>
    <property type="project" value="UniProtKB-SubCell"/>
</dbReference>
<keyword evidence="2" id="KW-0813">Transport</keyword>
<organism evidence="8 9">
    <name type="scientific">Desulfovibrio intestinalis</name>
    <dbReference type="NCBI Taxonomy" id="58621"/>
    <lineage>
        <taxon>Bacteria</taxon>
        <taxon>Pseudomonadati</taxon>
        <taxon>Thermodesulfobacteriota</taxon>
        <taxon>Desulfovibrionia</taxon>
        <taxon>Desulfovibrionales</taxon>
        <taxon>Desulfovibrionaceae</taxon>
        <taxon>Desulfovibrio</taxon>
    </lineage>
</organism>
<comment type="subcellular location">
    <subcellularLocation>
        <location evidence="1">Membrane</location>
        <topology evidence="1">Multi-pass membrane protein</topology>
    </subcellularLocation>
</comment>
<keyword evidence="3 6" id="KW-0812">Transmembrane</keyword>
<dbReference type="CDD" id="cd17321">
    <property type="entry name" value="MFS_MMR_MDR_like"/>
    <property type="match status" value="1"/>
</dbReference>
<keyword evidence="9" id="KW-1185">Reference proteome</keyword>
<dbReference type="InterPro" id="IPR011701">
    <property type="entry name" value="MFS"/>
</dbReference>
<proteinExistence type="predicted"/>
<dbReference type="PROSITE" id="PS50850">
    <property type="entry name" value="MFS"/>
    <property type="match status" value="1"/>
</dbReference>
<dbReference type="AlphaFoldDB" id="A0A7W8FG23"/>
<feature type="transmembrane region" description="Helical" evidence="6">
    <location>
        <begin position="354"/>
        <end position="373"/>
    </location>
</feature>
<feature type="transmembrane region" description="Helical" evidence="6">
    <location>
        <begin position="404"/>
        <end position="421"/>
    </location>
</feature>
<feature type="transmembrane region" description="Helical" evidence="6">
    <location>
        <begin position="329"/>
        <end position="348"/>
    </location>
</feature>
<feature type="transmembrane region" description="Helical" evidence="6">
    <location>
        <begin position="48"/>
        <end position="66"/>
    </location>
</feature>
<gene>
    <name evidence="8" type="ORF">HNQ38_002673</name>
</gene>
<feature type="transmembrane region" description="Helical" evidence="6">
    <location>
        <begin position="198"/>
        <end position="221"/>
    </location>
</feature>
<dbReference type="Proteomes" id="UP000539075">
    <property type="component" value="Unassembled WGS sequence"/>
</dbReference>
<feature type="domain" description="Major facilitator superfamily (MFS) profile" evidence="7">
    <location>
        <begin position="12"/>
        <end position="464"/>
    </location>
</feature>
<evidence type="ECO:0000256" key="3">
    <source>
        <dbReference type="ARBA" id="ARBA00022692"/>
    </source>
</evidence>
<dbReference type="InterPro" id="IPR020846">
    <property type="entry name" value="MFS_dom"/>
</dbReference>
<dbReference type="PRINTS" id="PR01036">
    <property type="entry name" value="TCRTETB"/>
</dbReference>
<feature type="transmembrane region" description="Helical" evidence="6">
    <location>
        <begin position="264"/>
        <end position="288"/>
    </location>
</feature>
<comment type="caution">
    <text evidence="8">The sequence shown here is derived from an EMBL/GenBank/DDBJ whole genome shotgun (WGS) entry which is preliminary data.</text>
</comment>
<evidence type="ECO:0000256" key="2">
    <source>
        <dbReference type="ARBA" id="ARBA00022448"/>
    </source>
</evidence>
<feature type="transmembrane region" description="Helical" evidence="6">
    <location>
        <begin position="107"/>
        <end position="127"/>
    </location>
</feature>
<dbReference type="PANTHER" id="PTHR42718:SF9">
    <property type="entry name" value="MAJOR FACILITATOR SUPERFAMILY MULTIDRUG TRANSPORTER MFSC"/>
    <property type="match status" value="1"/>
</dbReference>
<dbReference type="PANTHER" id="PTHR42718">
    <property type="entry name" value="MAJOR FACILITATOR SUPERFAMILY MULTIDRUG TRANSPORTER MFSC"/>
    <property type="match status" value="1"/>
</dbReference>
<accession>A0A7W8FG23</accession>
<name>A0A7W8FG23_9BACT</name>
<protein>
    <submittedName>
        <fullName evidence="8">MFS family permease</fullName>
    </submittedName>
</protein>
<dbReference type="GO" id="GO:0022857">
    <property type="term" value="F:transmembrane transporter activity"/>
    <property type="evidence" value="ECO:0007669"/>
    <property type="project" value="InterPro"/>
</dbReference>